<feature type="compositionally biased region" description="Polar residues" evidence="1">
    <location>
        <begin position="97"/>
        <end position="107"/>
    </location>
</feature>
<dbReference type="EMBL" id="AVOT02039912">
    <property type="protein sequence ID" value="MBW0535043.1"/>
    <property type="molecule type" value="Genomic_DNA"/>
</dbReference>
<dbReference type="Proteomes" id="UP000765509">
    <property type="component" value="Unassembled WGS sequence"/>
</dbReference>
<proteinExistence type="predicted"/>
<reference evidence="2" key="1">
    <citation type="submission" date="2021-03" db="EMBL/GenBank/DDBJ databases">
        <title>Draft genome sequence of rust myrtle Austropuccinia psidii MF-1, a brazilian biotype.</title>
        <authorList>
            <person name="Quecine M.C."/>
            <person name="Pachon D.M.R."/>
            <person name="Bonatelli M.L."/>
            <person name="Correr F.H."/>
            <person name="Franceschini L.M."/>
            <person name="Leite T.F."/>
            <person name="Margarido G.R.A."/>
            <person name="Almeida C.A."/>
            <person name="Ferrarezi J.A."/>
            <person name="Labate C.A."/>
        </authorList>
    </citation>
    <scope>NUCLEOTIDE SEQUENCE</scope>
    <source>
        <strain evidence="2">MF-1</strain>
    </source>
</reference>
<comment type="caution">
    <text evidence="2">The sequence shown here is derived from an EMBL/GenBank/DDBJ whole genome shotgun (WGS) entry which is preliminary data.</text>
</comment>
<evidence type="ECO:0000313" key="2">
    <source>
        <dbReference type="EMBL" id="MBW0535043.1"/>
    </source>
</evidence>
<accession>A0A9Q3IB90</accession>
<evidence type="ECO:0000256" key="1">
    <source>
        <dbReference type="SAM" id="MobiDB-lite"/>
    </source>
</evidence>
<evidence type="ECO:0000313" key="3">
    <source>
        <dbReference type="Proteomes" id="UP000765509"/>
    </source>
</evidence>
<protein>
    <submittedName>
        <fullName evidence="2">Uncharacterized protein</fullName>
    </submittedName>
</protein>
<sequence>MVCELQQIKCKVSHLDGGIDSESSIEYAQPQSPLSPNIPLTTPIASSMNVSVLNIDVGNLKAPTSSTWSIPNISFTPIPPNLTNTLMHVSQGKEGTPQISSNTNPQSKLPREFLLNPG</sequence>
<feature type="region of interest" description="Disordered" evidence="1">
    <location>
        <begin position="90"/>
        <end position="118"/>
    </location>
</feature>
<name>A0A9Q3IB90_9BASI</name>
<keyword evidence="3" id="KW-1185">Reference proteome</keyword>
<dbReference type="AlphaFoldDB" id="A0A9Q3IB90"/>
<gene>
    <name evidence="2" type="ORF">O181_074758</name>
</gene>
<organism evidence="2 3">
    <name type="scientific">Austropuccinia psidii MF-1</name>
    <dbReference type="NCBI Taxonomy" id="1389203"/>
    <lineage>
        <taxon>Eukaryota</taxon>
        <taxon>Fungi</taxon>
        <taxon>Dikarya</taxon>
        <taxon>Basidiomycota</taxon>
        <taxon>Pucciniomycotina</taxon>
        <taxon>Pucciniomycetes</taxon>
        <taxon>Pucciniales</taxon>
        <taxon>Sphaerophragmiaceae</taxon>
        <taxon>Austropuccinia</taxon>
    </lineage>
</organism>